<evidence type="ECO:0000256" key="3">
    <source>
        <dbReference type="ARBA" id="ARBA00023004"/>
    </source>
</evidence>
<evidence type="ECO:0000313" key="7">
    <source>
        <dbReference type="Proteomes" id="UP000198145"/>
    </source>
</evidence>
<dbReference type="CDD" id="cd03467">
    <property type="entry name" value="Rieske"/>
    <property type="match status" value="1"/>
</dbReference>
<dbReference type="GO" id="GO:0051537">
    <property type="term" value="F:2 iron, 2 sulfur cluster binding"/>
    <property type="evidence" value="ECO:0007669"/>
    <property type="project" value="UniProtKB-KW"/>
</dbReference>
<accession>A0A246FFD3</accession>
<reference evidence="6 7" key="1">
    <citation type="submission" date="2017-06" db="EMBL/GenBank/DDBJ databases">
        <title>Draft genome of Pseudomonas nitroreducens DF05.</title>
        <authorList>
            <person name="Iyer R."/>
        </authorList>
    </citation>
    <scope>NUCLEOTIDE SEQUENCE [LARGE SCALE GENOMIC DNA]</scope>
    <source>
        <strain evidence="6 7">DF05</strain>
    </source>
</reference>
<dbReference type="InterPro" id="IPR017941">
    <property type="entry name" value="Rieske_2Fe-2S"/>
</dbReference>
<keyword evidence="1" id="KW-0001">2Fe-2S</keyword>
<dbReference type="STRING" id="46680.GCA_000807755_05095"/>
<dbReference type="PANTHER" id="PTHR40261:SF1">
    <property type="entry name" value="RIESKE DOMAIN-CONTAINING PROTEIN"/>
    <property type="match status" value="1"/>
</dbReference>
<dbReference type="Gene3D" id="2.102.10.10">
    <property type="entry name" value="Rieske [2Fe-2S] iron-sulphur domain"/>
    <property type="match status" value="1"/>
</dbReference>
<dbReference type="InterPro" id="IPR036922">
    <property type="entry name" value="Rieske_2Fe-2S_sf"/>
</dbReference>
<dbReference type="RefSeq" id="WP_088416401.1">
    <property type="nucleotide sequence ID" value="NZ_NJBA01000001.1"/>
</dbReference>
<evidence type="ECO:0000256" key="4">
    <source>
        <dbReference type="ARBA" id="ARBA00023014"/>
    </source>
</evidence>
<comment type="caution">
    <text evidence="6">The sequence shown here is derived from an EMBL/GenBank/DDBJ whole genome shotgun (WGS) entry which is preliminary data.</text>
</comment>
<dbReference type="PANTHER" id="PTHR40261">
    <property type="match status" value="1"/>
</dbReference>
<evidence type="ECO:0000256" key="2">
    <source>
        <dbReference type="ARBA" id="ARBA00022723"/>
    </source>
</evidence>
<name>A0A246FFD3_PSENT</name>
<dbReference type="SUPFAM" id="SSF50022">
    <property type="entry name" value="ISP domain"/>
    <property type="match status" value="1"/>
</dbReference>
<gene>
    <name evidence="6" type="ORF">CEG18_04170</name>
</gene>
<protein>
    <submittedName>
        <fullName evidence="6">MFS transporter</fullName>
    </submittedName>
</protein>
<dbReference type="Proteomes" id="UP000198145">
    <property type="component" value="Unassembled WGS sequence"/>
</dbReference>
<evidence type="ECO:0000313" key="6">
    <source>
        <dbReference type="EMBL" id="OWP53043.1"/>
    </source>
</evidence>
<keyword evidence="2" id="KW-0479">Metal-binding</keyword>
<evidence type="ECO:0000259" key="5">
    <source>
        <dbReference type="PROSITE" id="PS51296"/>
    </source>
</evidence>
<sequence>MILLCAPHELAEGQSRGFKAAGLNLFAVRRQGRVYAYRNSCPHREIPLGYDAEQYLDGSGRLLQCGHHGALFLIETGECIQGPCLGDVLEALPCREDEQGIWLEAPVGAHG</sequence>
<keyword evidence="4" id="KW-0411">Iron-sulfur</keyword>
<dbReference type="PROSITE" id="PS51296">
    <property type="entry name" value="RIESKE"/>
    <property type="match status" value="1"/>
</dbReference>
<feature type="domain" description="Rieske" evidence="5">
    <location>
        <begin position="2"/>
        <end position="103"/>
    </location>
</feature>
<dbReference type="EMBL" id="NJBA01000001">
    <property type="protein sequence ID" value="OWP53043.1"/>
    <property type="molecule type" value="Genomic_DNA"/>
</dbReference>
<dbReference type="Pfam" id="PF00355">
    <property type="entry name" value="Rieske"/>
    <property type="match status" value="1"/>
</dbReference>
<dbReference type="GO" id="GO:0046872">
    <property type="term" value="F:metal ion binding"/>
    <property type="evidence" value="ECO:0007669"/>
    <property type="project" value="UniProtKB-KW"/>
</dbReference>
<proteinExistence type="predicted"/>
<keyword evidence="3" id="KW-0408">Iron</keyword>
<evidence type="ECO:0000256" key="1">
    <source>
        <dbReference type="ARBA" id="ARBA00022714"/>
    </source>
</evidence>
<organism evidence="6 7">
    <name type="scientific">Pseudomonas nitroreducens</name>
    <dbReference type="NCBI Taxonomy" id="46680"/>
    <lineage>
        <taxon>Bacteria</taxon>
        <taxon>Pseudomonadati</taxon>
        <taxon>Pseudomonadota</taxon>
        <taxon>Gammaproteobacteria</taxon>
        <taxon>Pseudomonadales</taxon>
        <taxon>Pseudomonadaceae</taxon>
        <taxon>Pseudomonas</taxon>
    </lineage>
</organism>
<dbReference type="eggNOG" id="COG2146">
    <property type="taxonomic scope" value="Bacteria"/>
</dbReference>
<dbReference type="AlphaFoldDB" id="A0A246FFD3"/>